<keyword evidence="1" id="KW-1133">Transmembrane helix</keyword>
<feature type="transmembrane region" description="Helical" evidence="1">
    <location>
        <begin position="62"/>
        <end position="88"/>
    </location>
</feature>
<dbReference type="EMBL" id="CAFBLU010000027">
    <property type="protein sequence ID" value="CAB4880043.1"/>
    <property type="molecule type" value="Genomic_DNA"/>
</dbReference>
<keyword evidence="1" id="KW-0472">Membrane</keyword>
<reference evidence="2" key="1">
    <citation type="submission" date="2020-05" db="EMBL/GenBank/DDBJ databases">
        <authorList>
            <person name="Chiriac C."/>
            <person name="Salcher M."/>
            <person name="Ghai R."/>
            <person name="Kavagutti S V."/>
        </authorList>
    </citation>
    <scope>NUCLEOTIDE SEQUENCE</scope>
</reference>
<accession>A0A6J7EK92</accession>
<gene>
    <name evidence="2" type="ORF">UFOPK3444_01309</name>
</gene>
<name>A0A6J7EK92_9ZZZZ</name>
<keyword evidence="1" id="KW-0812">Transmembrane</keyword>
<proteinExistence type="predicted"/>
<protein>
    <submittedName>
        <fullName evidence="2">Unannotated protein</fullName>
    </submittedName>
</protein>
<evidence type="ECO:0000256" key="1">
    <source>
        <dbReference type="SAM" id="Phobius"/>
    </source>
</evidence>
<dbReference type="AlphaFoldDB" id="A0A6J7EK92"/>
<evidence type="ECO:0000313" key="2">
    <source>
        <dbReference type="EMBL" id="CAB4880043.1"/>
    </source>
</evidence>
<sequence length="89" mass="10501">MSVHMPTRPRPKSRKSLHSFEEAFRAEVVRERHRLTALRRDAKQRSLRRRQEQTRRRGKFRFAGLVFSMIATAVLVTVVMLNTLAWLLG</sequence>
<organism evidence="2">
    <name type="scientific">freshwater metagenome</name>
    <dbReference type="NCBI Taxonomy" id="449393"/>
    <lineage>
        <taxon>unclassified sequences</taxon>
        <taxon>metagenomes</taxon>
        <taxon>ecological metagenomes</taxon>
    </lineage>
</organism>